<evidence type="ECO:0000313" key="3">
    <source>
        <dbReference type="Proteomes" id="UP001214638"/>
    </source>
</evidence>
<reference evidence="2" key="1">
    <citation type="journal article" date="2023" name="Nat. Microbiol.">
        <title>Babesia duncani multi-omics identifies virulence factors and drug targets.</title>
        <authorList>
            <person name="Singh P."/>
            <person name="Lonardi S."/>
            <person name="Liang Q."/>
            <person name="Vydyam P."/>
            <person name="Khabirova E."/>
            <person name="Fang T."/>
            <person name="Gihaz S."/>
            <person name="Thekkiniath J."/>
            <person name="Munshi M."/>
            <person name="Abel S."/>
            <person name="Ciampossin L."/>
            <person name="Batugedara G."/>
            <person name="Gupta M."/>
            <person name="Lu X.M."/>
            <person name="Lenz T."/>
            <person name="Chakravarty S."/>
            <person name="Cornillot E."/>
            <person name="Hu Y."/>
            <person name="Ma W."/>
            <person name="Gonzalez L.M."/>
            <person name="Sanchez S."/>
            <person name="Estrada K."/>
            <person name="Sanchez-Flores A."/>
            <person name="Montero E."/>
            <person name="Harb O.S."/>
            <person name="Le Roch K.G."/>
            <person name="Mamoun C.B."/>
        </authorList>
    </citation>
    <scope>NUCLEOTIDE SEQUENCE</scope>
    <source>
        <strain evidence="2">WA1</strain>
    </source>
</reference>
<keyword evidence="1" id="KW-0812">Transmembrane</keyword>
<accession>A0AAD9UPN8</accession>
<name>A0AAD9UPN8_9APIC</name>
<organism evidence="2 3">
    <name type="scientific">Babesia duncani</name>
    <dbReference type="NCBI Taxonomy" id="323732"/>
    <lineage>
        <taxon>Eukaryota</taxon>
        <taxon>Sar</taxon>
        <taxon>Alveolata</taxon>
        <taxon>Apicomplexa</taxon>
        <taxon>Aconoidasida</taxon>
        <taxon>Piroplasmida</taxon>
        <taxon>Babesiidae</taxon>
        <taxon>Babesia</taxon>
    </lineage>
</organism>
<sequence length="232" mass="25821">METQSAILADVLDALPLIEERISTREIDLDDAIQVNSLRITLDTLERLTSLQGSKVISGDAAGIGKRIGAIRQVLDHIDCTRIHNNETCYLDAALISRGSKQSRAPPNLQISTEFDQQIEEWAEQVECTPAQEHVAKVTHTGSMDLIKGELAQLADSLKSKALWYRNVLVKDNKALNKYTSEHERQLDTAAMVADEASKLSRASRVSFKQSIIMVASMLFLFMAMMMLFLVT</sequence>
<proteinExistence type="predicted"/>
<dbReference type="KEGG" id="bdw:94334377"/>
<gene>
    <name evidence="2" type="ORF">BdWA1_000079</name>
</gene>
<evidence type="ECO:0000256" key="1">
    <source>
        <dbReference type="SAM" id="Phobius"/>
    </source>
</evidence>
<dbReference type="AlphaFoldDB" id="A0AAD9UPN8"/>
<keyword evidence="3" id="KW-1185">Reference proteome</keyword>
<comment type="caution">
    <text evidence="2">The sequence shown here is derived from an EMBL/GenBank/DDBJ whole genome shotgun (WGS) entry which is preliminary data.</text>
</comment>
<dbReference type="Proteomes" id="UP001214638">
    <property type="component" value="Unassembled WGS sequence"/>
</dbReference>
<keyword evidence="1" id="KW-0472">Membrane</keyword>
<evidence type="ECO:0000313" key="2">
    <source>
        <dbReference type="EMBL" id="KAK2197082.1"/>
    </source>
</evidence>
<dbReference type="GeneID" id="94334377"/>
<protein>
    <submittedName>
        <fullName evidence="2">Uncharacterized protein</fullName>
    </submittedName>
</protein>
<keyword evidence="1" id="KW-1133">Transmembrane helix</keyword>
<dbReference type="RefSeq" id="XP_067803924.1">
    <property type="nucleotide sequence ID" value="XM_067945133.1"/>
</dbReference>
<feature type="transmembrane region" description="Helical" evidence="1">
    <location>
        <begin position="212"/>
        <end position="231"/>
    </location>
</feature>
<dbReference type="EMBL" id="JALLKP010000001">
    <property type="protein sequence ID" value="KAK2197082.1"/>
    <property type="molecule type" value="Genomic_DNA"/>
</dbReference>